<keyword evidence="1" id="KW-0677">Repeat</keyword>
<evidence type="ECO:0000256" key="2">
    <source>
        <dbReference type="ARBA" id="ARBA00022803"/>
    </source>
</evidence>
<dbReference type="Gene3D" id="1.20.120.20">
    <property type="entry name" value="Apolipoprotein"/>
    <property type="match status" value="1"/>
</dbReference>
<dbReference type="PROSITE" id="PS50005">
    <property type="entry name" value="TPR"/>
    <property type="match status" value="3"/>
</dbReference>
<accession>A0ABN8SJJ5</accession>
<dbReference type="InterPro" id="IPR019734">
    <property type="entry name" value="TPR_rpt"/>
</dbReference>
<reference evidence="5 6" key="1">
    <citation type="submission" date="2022-05" db="EMBL/GenBank/DDBJ databases">
        <authorList>
            <consortium name="Genoscope - CEA"/>
            <person name="William W."/>
        </authorList>
    </citation>
    <scope>NUCLEOTIDE SEQUENCE [LARGE SCALE GENOMIC DNA]</scope>
</reference>
<dbReference type="Pfam" id="PF13401">
    <property type="entry name" value="AAA_22"/>
    <property type="match status" value="1"/>
</dbReference>
<evidence type="ECO:0000256" key="1">
    <source>
        <dbReference type="ARBA" id="ARBA00022737"/>
    </source>
</evidence>
<dbReference type="InterPro" id="IPR027417">
    <property type="entry name" value="P-loop_NTPase"/>
</dbReference>
<feature type="repeat" description="TPR" evidence="3">
    <location>
        <begin position="1405"/>
        <end position="1438"/>
    </location>
</feature>
<sequence>MYVAPRGVPDGVFHPAVLSPSGNQDETYALALDQLRRLRNTLCHQNSTKEIVKTDFDRYIQLAKDAFHALGLKSTKIDDVGKLAEKDFPTARLQRLEEELRVERFKPIEDMLDQMRRDGTEVKKGVIHVKTKVEDVETEVKTAVTVLKETVTVAQEKMEYVGADLKSAVKEVHAKVEDVGVDLKTAVTDVQTKMEEVGTHVKTVVADVQTRMADVGSDVKLAVTDVQTKMEGVGTEVKTAVTDVKTKIEDVGSDVKTVVRDVGFNIDLIRQAMQDRVSEGKLLLNKKNTSDRNVTINLKVTFVKQTVTKTFIAFGHRDRSRIQDHTATVSANSSEMASETRCTHSISVRGRALLNTFQIRAIFQTRCCPNAPQSRIPDKIPNFVGRQEECKEIQNHLTGGITRIVNVWGPPAFGKTSVAINVAHQLRENNIPVYFLPLRGMTTKEDLVSKLLSTFADNNQVPHTSPSDWLIWRLQQLQNRQNLLILIWDNADDLLQSEDAKQKQDVVQFIHEILAQCSHIKLLLTTRASLDFLNLTIPVNLAKIDMLDEVSSASLIKLLLPDVTEDICKCIVQECGQVPLAMRLMCNIIKEEHTSISELSEELRNSTLVNVLDDERFPADIRLKILINKSFQRLSIQERKAFVSLTVFPGWFNTNEATAVLDVKTDRATKKIIRSLERNSLISCGESFSRFTIHSLFRSFVEEQRRNDKTIEAILYSAQHRFNDYYISCFTNANEKFLTGPSNEAWEMFAGRRENILFSITNGIRDDDLYSKIVKVLSVAELFLYAVLSNEVALFEQLYDTALLEAKQRQMVEDEWLLLASKSFRYWGWFSLDWQPWDDSLSADYSNKAYYPAKLICYQSIYQLLCGNREEGIMSIFSALDGLSCCRNDEIVLKHLIFTLLERILDTEEANAPPFRKLRDESHSYWEARMSRILETPDLHSFLDNKDLFFLTLLLSPFSALDYRIRAEDYDMLFVLSKLIPRFCENQVPENLPGEIRFLISIFKESFETLSPLFPEVNWFTLESATQAQLESLRLHFLEFTDKILQSGVDSEQSYIATKLLMKTLLQCLELFPDFPSFITSTGGKNVVKFFNDTFDEVLNRSSERVPDTDLLDLARSYDSLGKLKHLFIGSSAAIESQKEAIRIREEHFGNHIDTVASLIDVGCSYLKINNEIEAGKAFESALNLRKQLGVYDHEHTAYIYALIGENQSTNANYEEALNALLKAVKIRKEHLGQHRLTAKTLSEAASAYFKLQSYPEALQCCEQAFDMRLDLLGEDVDTADSFNLLGCIHFKMGENVSAIQSFEGAAEMRTKLLGYHKDTACSYHNLGVVQREVGDQHGALGSLQKAADIRSKQLGSHVDTASSYHWLGVVQLQRNVGDLRGALGSLKKAADMRSKKYGSHVDTASSYHWLGVVQRDMEDFDGALKSLTKAADIRSKELGDHKDTASSYHWLGVVQRHIGEDIPGALGTLEKAAIMRSNLLGDHEDTADSYHNVGAVQYLMGDHKKASEFLQRAAHMRSNLPGDQKNTASTYHLLGSVQYDMKDIDSAVESLQMAWQLRDELLGEHHPDTVDTLQLLSRVCEASLLHS</sequence>
<dbReference type="SMART" id="SM00028">
    <property type="entry name" value="TPR"/>
    <property type="match status" value="8"/>
</dbReference>
<dbReference type="Pfam" id="PF13374">
    <property type="entry name" value="TPR_10"/>
    <property type="match status" value="1"/>
</dbReference>
<dbReference type="PANTHER" id="PTHR45641:SF19">
    <property type="entry name" value="NEPHROCYSTIN-3"/>
    <property type="match status" value="1"/>
</dbReference>
<organism evidence="5 6">
    <name type="scientific">Porites evermanni</name>
    <dbReference type="NCBI Taxonomy" id="104178"/>
    <lineage>
        <taxon>Eukaryota</taxon>
        <taxon>Metazoa</taxon>
        <taxon>Cnidaria</taxon>
        <taxon>Anthozoa</taxon>
        <taxon>Hexacorallia</taxon>
        <taxon>Scleractinia</taxon>
        <taxon>Fungiina</taxon>
        <taxon>Poritidae</taxon>
        <taxon>Porites</taxon>
    </lineage>
</organism>
<feature type="domain" description="ORC1/DEAH AAA+ ATPase" evidence="4">
    <location>
        <begin position="404"/>
        <end position="530"/>
    </location>
</feature>
<dbReference type="Gene3D" id="1.25.40.10">
    <property type="entry name" value="Tetratricopeptide repeat domain"/>
    <property type="match status" value="4"/>
</dbReference>
<evidence type="ECO:0000256" key="3">
    <source>
        <dbReference type="PROSITE-ProRule" id="PRU00339"/>
    </source>
</evidence>
<evidence type="ECO:0000259" key="4">
    <source>
        <dbReference type="Pfam" id="PF13401"/>
    </source>
</evidence>
<keyword evidence="2 3" id="KW-0802">TPR repeat</keyword>
<gene>
    <name evidence="5" type="ORF">PEVE_00022747</name>
</gene>
<dbReference type="InterPro" id="IPR049945">
    <property type="entry name" value="AAA_22"/>
</dbReference>
<feature type="repeat" description="TPR" evidence="3">
    <location>
        <begin position="1488"/>
        <end position="1521"/>
    </location>
</feature>
<dbReference type="InterPro" id="IPR011990">
    <property type="entry name" value="TPR-like_helical_dom_sf"/>
</dbReference>
<protein>
    <recommendedName>
        <fullName evidence="4">ORC1/DEAH AAA+ ATPase domain-containing protein</fullName>
    </recommendedName>
</protein>
<comment type="caution">
    <text evidence="5">The sequence shown here is derived from an EMBL/GenBank/DDBJ whole genome shotgun (WGS) entry which is preliminary data.</text>
</comment>
<dbReference type="Pfam" id="PF13424">
    <property type="entry name" value="TPR_12"/>
    <property type="match status" value="2"/>
</dbReference>
<dbReference type="SUPFAM" id="SSF52540">
    <property type="entry name" value="P-loop containing nucleoside triphosphate hydrolases"/>
    <property type="match status" value="1"/>
</dbReference>
<evidence type="ECO:0000313" key="6">
    <source>
        <dbReference type="Proteomes" id="UP001159427"/>
    </source>
</evidence>
<dbReference type="PANTHER" id="PTHR45641">
    <property type="entry name" value="TETRATRICOPEPTIDE REPEAT PROTEIN (AFU_ORTHOLOGUE AFUA_6G03870)"/>
    <property type="match status" value="1"/>
</dbReference>
<dbReference type="Proteomes" id="UP001159427">
    <property type="component" value="Unassembled WGS sequence"/>
</dbReference>
<dbReference type="SUPFAM" id="SSF48452">
    <property type="entry name" value="TPR-like"/>
    <property type="match status" value="1"/>
</dbReference>
<keyword evidence="6" id="KW-1185">Reference proteome</keyword>
<dbReference type="Gene3D" id="3.40.50.300">
    <property type="entry name" value="P-loop containing nucleotide triphosphate hydrolases"/>
    <property type="match status" value="1"/>
</dbReference>
<dbReference type="SUPFAM" id="SSF81901">
    <property type="entry name" value="HCP-like"/>
    <property type="match status" value="1"/>
</dbReference>
<evidence type="ECO:0000313" key="5">
    <source>
        <dbReference type="EMBL" id="CAH3191832.1"/>
    </source>
</evidence>
<name>A0ABN8SJJ5_9CNID</name>
<feature type="repeat" description="TPR" evidence="3">
    <location>
        <begin position="1198"/>
        <end position="1231"/>
    </location>
</feature>
<dbReference type="EMBL" id="CALNXI010003016">
    <property type="protein sequence ID" value="CAH3191832.1"/>
    <property type="molecule type" value="Genomic_DNA"/>
</dbReference>
<proteinExistence type="predicted"/>